<dbReference type="EMBL" id="JAEPRJ010000001">
    <property type="protein sequence ID" value="MBK5898665.1"/>
    <property type="molecule type" value="Genomic_DNA"/>
</dbReference>
<dbReference type="Proteomes" id="UP000604730">
    <property type="component" value="Unassembled WGS sequence"/>
</dbReference>
<dbReference type="InterPro" id="IPR018989">
    <property type="entry name" value="DUF2001"/>
</dbReference>
<evidence type="ECO:0000313" key="1">
    <source>
        <dbReference type="EMBL" id="MBK5898665.1"/>
    </source>
</evidence>
<sequence>MERTLSPEKVMNGTFGEVWLDDYYLAEVLSLEAKASLEKTEVNQARTLVKGYKVTGIDCKGTLKLNKVTSYFLTKLSESIKKGKVVKCTIISKLADPDSDGIERVKLTGCVFDEITLANWEVKKLGEESIPFTFTGWEVLDYVPAQ</sequence>
<evidence type="ECO:0000313" key="2">
    <source>
        <dbReference type="Proteomes" id="UP000604730"/>
    </source>
</evidence>
<dbReference type="Gene3D" id="2.30.110.40">
    <property type="entry name" value="Phage tail tube protein"/>
    <property type="match status" value="1"/>
</dbReference>
<name>A0ABS1J3N6_9FIRM</name>
<dbReference type="SUPFAM" id="SSF69279">
    <property type="entry name" value="Phage tail proteins"/>
    <property type="match status" value="1"/>
</dbReference>
<accession>A0ABS1J3N6</accession>
<proteinExistence type="predicted"/>
<protein>
    <submittedName>
        <fullName evidence="1">Phage tail tube protein</fullName>
    </submittedName>
</protein>
<dbReference type="Pfam" id="PF09393">
    <property type="entry name" value="DUF2001"/>
    <property type="match status" value="1"/>
</dbReference>
<dbReference type="InterPro" id="IPR038628">
    <property type="entry name" value="XkdM-like_sf"/>
</dbReference>
<comment type="caution">
    <text evidence="1">The sequence shown here is derived from an EMBL/GenBank/DDBJ whole genome shotgun (WGS) entry which is preliminary data.</text>
</comment>
<reference evidence="1 2" key="1">
    <citation type="submission" date="2021-01" db="EMBL/GenBank/DDBJ databases">
        <title>Isolation and description of Catonella massiliensis sp. nov., a novel Catonella species, isolated from a stable periodontitis subject.</title>
        <authorList>
            <person name="Antezack A."/>
            <person name="Boxberger M."/>
            <person name="La Scola B."/>
            <person name="Monnet-Corti V."/>
        </authorList>
    </citation>
    <scope>NUCLEOTIDE SEQUENCE [LARGE SCALE GENOMIC DNA]</scope>
    <source>
        <strain evidence="1 2">Marseille-Q4567</strain>
    </source>
</reference>
<keyword evidence="2" id="KW-1185">Reference proteome</keyword>
<dbReference type="RefSeq" id="WP_208430067.1">
    <property type="nucleotide sequence ID" value="NZ_JAEPRJ010000001.1"/>
</dbReference>
<organism evidence="1 2">
    <name type="scientific">Catonella massiliensis</name>
    <dbReference type="NCBI Taxonomy" id="2799636"/>
    <lineage>
        <taxon>Bacteria</taxon>
        <taxon>Bacillati</taxon>
        <taxon>Bacillota</taxon>
        <taxon>Clostridia</taxon>
        <taxon>Lachnospirales</taxon>
        <taxon>Lachnospiraceae</taxon>
        <taxon>Catonella</taxon>
    </lineage>
</organism>
<gene>
    <name evidence="1" type="ORF">JJN12_12930</name>
</gene>